<gene>
    <name evidence="6" type="ORF">FHP25_03505</name>
</gene>
<comment type="similarity">
    <text evidence="2">Belongs to the polysaccharide deacetylase family.</text>
</comment>
<dbReference type="OrthoDB" id="9784220at2"/>
<dbReference type="RefSeq" id="WP_147845515.1">
    <property type="nucleotide sequence ID" value="NZ_VDUZ01000003.1"/>
</dbReference>
<evidence type="ECO:0000256" key="4">
    <source>
        <dbReference type="ARBA" id="ARBA00032976"/>
    </source>
</evidence>
<dbReference type="InterPro" id="IPR002509">
    <property type="entry name" value="NODB_dom"/>
</dbReference>
<accession>A0A5C8PTR8</accession>
<dbReference type="PANTHER" id="PTHR43123:SF4">
    <property type="entry name" value="POLYSACCHARIDE DEACETYLASE"/>
    <property type="match status" value="1"/>
</dbReference>
<dbReference type="PANTHER" id="PTHR43123">
    <property type="entry name" value="POLYSACCHARIDE DEACETYLASE-RELATED"/>
    <property type="match status" value="1"/>
</dbReference>
<dbReference type="SUPFAM" id="SSF88713">
    <property type="entry name" value="Glycoside hydrolase/deacetylase"/>
    <property type="match status" value="1"/>
</dbReference>
<feature type="domain" description="NodB homology" evidence="5">
    <location>
        <begin position="84"/>
        <end position="186"/>
    </location>
</feature>
<dbReference type="Proteomes" id="UP000321638">
    <property type="component" value="Unassembled WGS sequence"/>
</dbReference>
<dbReference type="AlphaFoldDB" id="A0A5C8PTR8"/>
<evidence type="ECO:0000256" key="2">
    <source>
        <dbReference type="ARBA" id="ARBA00010973"/>
    </source>
</evidence>
<dbReference type="Gene3D" id="3.20.20.370">
    <property type="entry name" value="Glycoside hydrolase/deacetylase"/>
    <property type="match status" value="1"/>
</dbReference>
<keyword evidence="7" id="KW-1185">Reference proteome</keyword>
<dbReference type="EMBL" id="VDUZ01000003">
    <property type="protein sequence ID" value="TXL81606.1"/>
    <property type="molecule type" value="Genomic_DNA"/>
</dbReference>
<dbReference type="CDD" id="cd10979">
    <property type="entry name" value="CE4_PuuE_like"/>
    <property type="match status" value="1"/>
</dbReference>
<reference evidence="6 7" key="1">
    <citation type="submission" date="2019-06" db="EMBL/GenBank/DDBJ databases">
        <title>New taxonomy in bacterial strain CC-CFT640, isolated from vineyard.</title>
        <authorList>
            <person name="Lin S.-Y."/>
            <person name="Tsai C.-F."/>
            <person name="Young C.-C."/>
        </authorList>
    </citation>
    <scope>NUCLEOTIDE SEQUENCE [LARGE SCALE GENOMIC DNA]</scope>
    <source>
        <strain evidence="6 7">CC-CFT640</strain>
    </source>
</reference>
<evidence type="ECO:0000256" key="1">
    <source>
        <dbReference type="ARBA" id="ARBA00003236"/>
    </source>
</evidence>
<dbReference type="InterPro" id="IPR011330">
    <property type="entry name" value="Glyco_hydro/deAcase_b/a-brl"/>
</dbReference>
<dbReference type="GO" id="GO:0005975">
    <property type="term" value="P:carbohydrate metabolic process"/>
    <property type="evidence" value="ECO:0007669"/>
    <property type="project" value="InterPro"/>
</dbReference>
<evidence type="ECO:0000259" key="5">
    <source>
        <dbReference type="Pfam" id="PF01522"/>
    </source>
</evidence>
<evidence type="ECO:0000313" key="6">
    <source>
        <dbReference type="EMBL" id="TXL81606.1"/>
    </source>
</evidence>
<sequence length="299" mass="34303">MTDRIPSGMDNPYYTFSPIDRRPALAWPNGNRIAFWVMLAIEHWELQPPPGAHRDPRFVGEYGSYEPDYRTWTQREYGNRVAIFRVLDVLDRHGIKATVALNSAAAKRYPYLVEQCRRRGYEFIGHGSHATRMLTARMSEEEERAAIRDALDTLGRTTGKRPRGWHGQDHGESQRTPRLLAEAGLDFVADWPNDDQPYTMTLDRRFVSLPAQPEWDDVQLLLLRRLTMPRYPDIVGEAFDGLHAEGGRVFCLALHPWLIGMAHRIAYLDAALERITSRPQVWQATASEIVDAFNHAAPR</sequence>
<comment type="caution">
    <text evidence="6">The sequence shown here is derived from an EMBL/GenBank/DDBJ whole genome shotgun (WGS) entry which is preliminary data.</text>
</comment>
<comment type="function">
    <text evidence="1">Is involved in generating a small heat-stable compound (Nod), an acylated oligomer of N-acetylglucosamine, that stimulates mitosis in various plant protoplasts.</text>
</comment>
<evidence type="ECO:0000313" key="7">
    <source>
        <dbReference type="Proteomes" id="UP000321638"/>
    </source>
</evidence>
<proteinExistence type="inferred from homology"/>
<protein>
    <recommendedName>
        <fullName evidence="3">Chitooligosaccharide deacetylase</fullName>
    </recommendedName>
    <alternativeName>
        <fullName evidence="4">Nodulation protein B</fullName>
    </alternativeName>
</protein>
<evidence type="ECO:0000256" key="3">
    <source>
        <dbReference type="ARBA" id="ARBA00020071"/>
    </source>
</evidence>
<name>A0A5C8PTR8_9HYPH</name>
<dbReference type="GO" id="GO:0016810">
    <property type="term" value="F:hydrolase activity, acting on carbon-nitrogen (but not peptide) bonds"/>
    <property type="evidence" value="ECO:0007669"/>
    <property type="project" value="InterPro"/>
</dbReference>
<organism evidence="6 7">
    <name type="scientific">Vineibacter terrae</name>
    <dbReference type="NCBI Taxonomy" id="2586908"/>
    <lineage>
        <taxon>Bacteria</taxon>
        <taxon>Pseudomonadati</taxon>
        <taxon>Pseudomonadota</taxon>
        <taxon>Alphaproteobacteria</taxon>
        <taxon>Hyphomicrobiales</taxon>
        <taxon>Vineibacter</taxon>
    </lineage>
</organism>
<dbReference type="Pfam" id="PF01522">
    <property type="entry name" value="Polysacc_deac_1"/>
    <property type="match status" value="1"/>
</dbReference>